<dbReference type="InterPro" id="IPR050259">
    <property type="entry name" value="SDR"/>
</dbReference>
<proteinExistence type="inferred from homology"/>
<comment type="similarity">
    <text evidence="1">Belongs to the short-chain dehydrogenases/reductases (SDR) family.</text>
</comment>
<gene>
    <name evidence="3" type="ORF">E4K62_15670</name>
</gene>
<dbReference type="PRINTS" id="PR00080">
    <property type="entry name" value="SDRFAMILY"/>
</dbReference>
<evidence type="ECO:0000256" key="2">
    <source>
        <dbReference type="SAM" id="MobiDB-lite"/>
    </source>
</evidence>
<evidence type="ECO:0000313" key="3">
    <source>
        <dbReference type="EMBL" id="QBR89999.1"/>
    </source>
</evidence>
<dbReference type="PANTHER" id="PTHR42879:SF2">
    <property type="entry name" value="3-OXOACYL-[ACYL-CARRIER-PROTEIN] REDUCTASE FABG"/>
    <property type="match status" value="1"/>
</dbReference>
<keyword evidence="4" id="KW-1185">Reference proteome</keyword>
<dbReference type="Gene3D" id="3.40.50.720">
    <property type="entry name" value="NAD(P)-binding Rossmann-like Domain"/>
    <property type="match status" value="1"/>
</dbReference>
<dbReference type="SUPFAM" id="SSF51735">
    <property type="entry name" value="NAD(P)-binding Rossmann-fold domains"/>
    <property type="match status" value="1"/>
</dbReference>
<dbReference type="PANTHER" id="PTHR42879">
    <property type="entry name" value="3-OXOACYL-(ACYL-CARRIER-PROTEIN) REDUCTASE"/>
    <property type="match status" value="1"/>
</dbReference>
<evidence type="ECO:0000313" key="4">
    <source>
        <dbReference type="Proteomes" id="UP000295748"/>
    </source>
</evidence>
<reference evidence="3 4" key="1">
    <citation type="submission" date="2019-03" db="EMBL/GenBank/DDBJ databases">
        <authorList>
            <person name="Dong K."/>
        </authorList>
    </citation>
    <scope>NUCLEOTIDE SEQUENCE [LARGE SCALE GENOMIC DNA]</scope>
    <source>
        <strain evidence="4">dk512</strain>
    </source>
</reference>
<dbReference type="InterPro" id="IPR002347">
    <property type="entry name" value="SDR_fam"/>
</dbReference>
<feature type="compositionally biased region" description="Basic and acidic residues" evidence="2">
    <location>
        <begin position="16"/>
        <end position="26"/>
    </location>
</feature>
<dbReference type="InterPro" id="IPR020904">
    <property type="entry name" value="Sc_DH/Rdtase_CS"/>
</dbReference>
<evidence type="ECO:0000256" key="1">
    <source>
        <dbReference type="ARBA" id="ARBA00006484"/>
    </source>
</evidence>
<protein>
    <submittedName>
        <fullName evidence="3">SDR family oxidoreductase</fullName>
    </submittedName>
</protein>
<dbReference type="InterPro" id="IPR036291">
    <property type="entry name" value="NAD(P)-bd_dom_sf"/>
</dbReference>
<organism evidence="3 4">
    <name type="scientific">Microbacterium wangchenii</name>
    <dbReference type="NCBI Taxonomy" id="2541726"/>
    <lineage>
        <taxon>Bacteria</taxon>
        <taxon>Bacillati</taxon>
        <taxon>Actinomycetota</taxon>
        <taxon>Actinomycetes</taxon>
        <taxon>Micrococcales</taxon>
        <taxon>Microbacteriaceae</taxon>
        <taxon>Microbacterium</taxon>
    </lineage>
</organism>
<name>A0ABX5SV12_9MICO</name>
<dbReference type="Pfam" id="PF13561">
    <property type="entry name" value="adh_short_C2"/>
    <property type="match status" value="1"/>
</dbReference>
<dbReference type="Proteomes" id="UP000295748">
    <property type="component" value="Chromosome"/>
</dbReference>
<dbReference type="EMBL" id="CP038266">
    <property type="protein sequence ID" value="QBR89999.1"/>
    <property type="molecule type" value="Genomic_DNA"/>
</dbReference>
<feature type="region of interest" description="Disordered" evidence="2">
    <location>
        <begin position="1"/>
        <end position="28"/>
    </location>
</feature>
<sequence length="281" mass="29862">MSTSRTPVRCSVRVSMSREKPNPDGHRNRRRVRAMTEGATGRVAVVTGGSRGIGRAIAERLAADGHRVVVIDVDAAVEEVARSAGWRGIVADVSDEAAVDGAFASILEQEGRVDVLVNNAALTGVHRPWESVSVADWDELMAVNLRSVFLCSRAAARDMRERRWGRIVNISSVTFALGMRNLVDYVASKGGVVGFTRAFAREVGQDFITVNAVSPGSIQTEADIANFPDQDAIAAAQAEVQALPRRGMPADIAAAVSFLAGDDASFITGQTLGVDGGWIMA</sequence>
<accession>A0ABX5SV12</accession>
<dbReference type="PROSITE" id="PS00061">
    <property type="entry name" value="ADH_SHORT"/>
    <property type="match status" value="1"/>
</dbReference>
<dbReference type="PRINTS" id="PR00081">
    <property type="entry name" value="GDHRDH"/>
</dbReference>